<dbReference type="EMBL" id="CP027059">
    <property type="protein sequence ID" value="UQZ87460.1"/>
    <property type="molecule type" value="Genomic_DNA"/>
</dbReference>
<reference evidence="9" key="2">
    <citation type="journal article" date="2021" name="J Anim Sci Technol">
        <title>Complete genome sequence of Paenibacillus konkukensis sp. nov. SK3146 as a potential probiotic strain.</title>
        <authorList>
            <person name="Jung H.I."/>
            <person name="Park S."/>
            <person name="Niu K.M."/>
            <person name="Lee S.W."/>
            <person name="Kothari D."/>
            <person name="Yi K.J."/>
            <person name="Kim S.K."/>
        </authorList>
    </citation>
    <scope>NUCLEOTIDE SEQUENCE</scope>
    <source>
        <strain evidence="9">SK3146</strain>
    </source>
</reference>
<dbReference type="InterPro" id="IPR027417">
    <property type="entry name" value="P-loop_NTPase"/>
</dbReference>
<evidence type="ECO:0000256" key="1">
    <source>
        <dbReference type="ARBA" id="ARBA00004651"/>
    </source>
</evidence>
<dbReference type="InterPro" id="IPR003439">
    <property type="entry name" value="ABC_transporter-like_ATP-bd"/>
</dbReference>
<dbReference type="EC" id="3.6.3.-" evidence="9"/>
<dbReference type="InterPro" id="IPR017871">
    <property type="entry name" value="ABC_transporter-like_CS"/>
</dbReference>
<evidence type="ECO:0000313" key="10">
    <source>
        <dbReference type="Proteomes" id="UP001057134"/>
    </source>
</evidence>
<evidence type="ECO:0000256" key="7">
    <source>
        <dbReference type="SAM" id="Phobius"/>
    </source>
</evidence>
<feature type="transmembrane region" description="Helical" evidence="7">
    <location>
        <begin position="258"/>
        <end position="279"/>
    </location>
</feature>
<sequence length="614" mass="66930">MIKGNGGTYGVLQLLFRIGKRMPFLTALWLTVPIATGMLVVPLMTSQKHMIDMAAAALTGSGEDLAASVAPMVLLFIGVSVLQVLGGALRKVTDEMMNRRAEGYVQSEIFTVATGVSLERFEQPAFYDRLYRAQSAAGGELIGMLRNGVDAAQRIAQLAGLALVAAQAHWTAALILVLMNGTILYFRLKLELARRRLDKQLTAEGRMSDEMMKRLTDTAVLKEAKLFGSADYLLGQWAANTKAQRSRRFAMGRKENKMAAWVSLVHIAGAFLTLGVLLLLPSPAGTVSPGIVAVVFQAIFQSQGATLTLSWPLSKMIMQSGKAEELAAFLNEKGDRQGGSSPHRLTVEPVREVRLEQVSYRYPNAAKETLHAIDVTIRAGETIALVGDNGAGKSTLLKVLLGLYKPSAGRVRWNDADIAEEPHACEAVWGRVSAVLQENERYPFRLRDHVTLGSGRRAVPCDDREIKQVLEAVGLGGLIGDSSALDAPLGQLSEGGRELSGGQWQRLAIARAMLRGGELIVLDEPTAAIDPANEAELFRQFRRLSGGKTSIVISHRLGWARYADRILVLDQGRLLEDGTHEQLMSLNGKYAALFTEQAYWYRNEDDSEASKAAY</sequence>
<keyword evidence="6 7" id="KW-0472">Membrane</keyword>
<proteinExistence type="predicted"/>
<evidence type="ECO:0000256" key="5">
    <source>
        <dbReference type="ARBA" id="ARBA00022989"/>
    </source>
</evidence>
<feature type="transmembrane region" description="Helical" evidence="7">
    <location>
        <begin position="65"/>
        <end position="89"/>
    </location>
</feature>
<dbReference type="InterPro" id="IPR003593">
    <property type="entry name" value="AAA+_ATPase"/>
</dbReference>
<accession>A0ABY4S0J8</accession>
<feature type="transmembrane region" description="Helical" evidence="7">
    <location>
        <begin position="24"/>
        <end position="44"/>
    </location>
</feature>
<keyword evidence="2 7" id="KW-0812">Transmembrane</keyword>
<evidence type="ECO:0000256" key="3">
    <source>
        <dbReference type="ARBA" id="ARBA00022741"/>
    </source>
</evidence>
<evidence type="ECO:0000259" key="8">
    <source>
        <dbReference type="PROSITE" id="PS50893"/>
    </source>
</evidence>
<keyword evidence="9" id="KW-0378">Hydrolase</keyword>
<dbReference type="Proteomes" id="UP001057134">
    <property type="component" value="Chromosome"/>
</dbReference>
<organism evidence="9 10">
    <name type="scientific">Paenibacillus konkukensis</name>
    <dbReference type="NCBI Taxonomy" id="2020716"/>
    <lineage>
        <taxon>Bacteria</taxon>
        <taxon>Bacillati</taxon>
        <taxon>Bacillota</taxon>
        <taxon>Bacilli</taxon>
        <taxon>Bacillales</taxon>
        <taxon>Paenibacillaceae</taxon>
        <taxon>Paenibacillus</taxon>
    </lineage>
</organism>
<dbReference type="InterPro" id="IPR039421">
    <property type="entry name" value="Type_1_exporter"/>
</dbReference>
<keyword evidence="3" id="KW-0547">Nucleotide-binding</keyword>
<dbReference type="PROSITE" id="PS50893">
    <property type="entry name" value="ABC_TRANSPORTER_2"/>
    <property type="match status" value="1"/>
</dbReference>
<dbReference type="PANTHER" id="PTHR24221">
    <property type="entry name" value="ATP-BINDING CASSETTE SUB-FAMILY B"/>
    <property type="match status" value="1"/>
</dbReference>
<gene>
    <name evidence="9" type="primary">yheI_5</name>
    <name evidence="9" type="ORF">SK3146_06762</name>
</gene>
<comment type="subcellular location">
    <subcellularLocation>
        <location evidence="1">Cell membrane</location>
        <topology evidence="1">Multi-pass membrane protein</topology>
    </subcellularLocation>
</comment>
<protein>
    <submittedName>
        <fullName evidence="9">Multidrug resistance ABC transporter ATP-binding/permease protein YheI</fullName>
        <ecNumber evidence="9">3.6.3.-</ecNumber>
    </submittedName>
</protein>
<evidence type="ECO:0000256" key="6">
    <source>
        <dbReference type="ARBA" id="ARBA00023136"/>
    </source>
</evidence>
<dbReference type="PROSITE" id="PS00211">
    <property type="entry name" value="ABC_TRANSPORTER_1"/>
    <property type="match status" value="1"/>
</dbReference>
<evidence type="ECO:0000313" key="9">
    <source>
        <dbReference type="EMBL" id="UQZ87460.1"/>
    </source>
</evidence>
<dbReference type="Gene3D" id="3.40.50.300">
    <property type="entry name" value="P-loop containing nucleotide triphosphate hydrolases"/>
    <property type="match status" value="1"/>
</dbReference>
<name>A0ABY4S0J8_9BACL</name>
<keyword evidence="5 7" id="KW-1133">Transmembrane helix</keyword>
<keyword evidence="10" id="KW-1185">Reference proteome</keyword>
<dbReference type="SMART" id="SM00382">
    <property type="entry name" value="AAA"/>
    <property type="match status" value="1"/>
</dbReference>
<dbReference type="PANTHER" id="PTHR24221:SF654">
    <property type="entry name" value="ATP-BINDING CASSETTE SUB-FAMILY B MEMBER 6"/>
    <property type="match status" value="1"/>
</dbReference>
<feature type="transmembrane region" description="Helical" evidence="7">
    <location>
        <begin position="168"/>
        <end position="186"/>
    </location>
</feature>
<dbReference type="RefSeq" id="WP_249862919.1">
    <property type="nucleotide sequence ID" value="NZ_CP027059.1"/>
</dbReference>
<dbReference type="InterPro" id="IPR036640">
    <property type="entry name" value="ABC1_TM_sf"/>
</dbReference>
<dbReference type="SUPFAM" id="SSF52540">
    <property type="entry name" value="P-loop containing nucleoside triphosphate hydrolases"/>
    <property type="match status" value="1"/>
</dbReference>
<dbReference type="CDD" id="cd03228">
    <property type="entry name" value="ABCC_MRP_Like"/>
    <property type="match status" value="1"/>
</dbReference>
<reference evidence="9" key="1">
    <citation type="submission" date="2018-02" db="EMBL/GenBank/DDBJ databases">
        <authorList>
            <person name="Kim S.-K."/>
            <person name="Jung H.-I."/>
            <person name="Lee S.-W."/>
        </authorList>
    </citation>
    <scope>NUCLEOTIDE SEQUENCE</scope>
    <source>
        <strain evidence="9">SK3146</strain>
    </source>
</reference>
<evidence type="ECO:0000256" key="2">
    <source>
        <dbReference type="ARBA" id="ARBA00022692"/>
    </source>
</evidence>
<dbReference type="Pfam" id="PF00005">
    <property type="entry name" value="ABC_tran"/>
    <property type="match status" value="1"/>
</dbReference>
<dbReference type="Gene3D" id="1.20.1560.10">
    <property type="entry name" value="ABC transporter type 1, transmembrane domain"/>
    <property type="match status" value="1"/>
</dbReference>
<keyword evidence="4 9" id="KW-0067">ATP-binding</keyword>
<feature type="domain" description="ABC transporter" evidence="8">
    <location>
        <begin position="353"/>
        <end position="596"/>
    </location>
</feature>
<dbReference type="GO" id="GO:0016787">
    <property type="term" value="F:hydrolase activity"/>
    <property type="evidence" value="ECO:0007669"/>
    <property type="project" value="UniProtKB-KW"/>
</dbReference>
<dbReference type="SUPFAM" id="SSF90123">
    <property type="entry name" value="ABC transporter transmembrane region"/>
    <property type="match status" value="1"/>
</dbReference>
<dbReference type="GO" id="GO:0005524">
    <property type="term" value="F:ATP binding"/>
    <property type="evidence" value="ECO:0007669"/>
    <property type="project" value="UniProtKB-KW"/>
</dbReference>
<evidence type="ECO:0000256" key="4">
    <source>
        <dbReference type="ARBA" id="ARBA00022840"/>
    </source>
</evidence>